<evidence type="ECO:0008006" key="4">
    <source>
        <dbReference type="Google" id="ProtNLM"/>
    </source>
</evidence>
<feature type="compositionally biased region" description="Basic and acidic residues" evidence="1">
    <location>
        <begin position="81"/>
        <end position="97"/>
    </location>
</feature>
<evidence type="ECO:0000313" key="2">
    <source>
        <dbReference type="EMBL" id="KAF7714385.1"/>
    </source>
</evidence>
<accession>A0A8J8WFS1</accession>
<organism evidence="2 3">
    <name type="scientific">Penicillium ucsense</name>
    <dbReference type="NCBI Taxonomy" id="2839758"/>
    <lineage>
        <taxon>Eukaryota</taxon>
        <taxon>Fungi</taxon>
        <taxon>Dikarya</taxon>
        <taxon>Ascomycota</taxon>
        <taxon>Pezizomycotina</taxon>
        <taxon>Eurotiomycetes</taxon>
        <taxon>Eurotiomycetidae</taxon>
        <taxon>Eurotiales</taxon>
        <taxon>Aspergillaceae</taxon>
        <taxon>Penicillium</taxon>
    </lineage>
</organism>
<dbReference type="OrthoDB" id="4023585at2759"/>
<feature type="region of interest" description="Disordered" evidence="1">
    <location>
        <begin position="80"/>
        <end position="130"/>
    </location>
</feature>
<dbReference type="Proteomes" id="UP000631181">
    <property type="component" value="Unassembled WGS sequence"/>
</dbReference>
<reference evidence="2" key="1">
    <citation type="journal article" date="2020" name="Front. Microbiol.">
        <title>Gene regulatory networks of Penicillium echinulatum 2HH and Penicillium oxalicum 114-2 inferred by a computational biology approach.</title>
        <authorList>
            <person name="Lenz A.R."/>
            <person name="Galan-Vasquez E."/>
            <person name="Balbinot E."/>
            <person name="De Abreu F.P."/>
            <person name="De Oliveira N.S."/>
            <person name="Da Rosa L.O."/>
            <person name="De Avila E Silva S."/>
            <person name="Camassola M."/>
            <person name="Dillon A.J.P."/>
            <person name="Perez-Rueda E."/>
        </authorList>
    </citation>
    <scope>NUCLEOTIDE SEQUENCE</scope>
    <source>
        <strain evidence="2">S1M29</strain>
    </source>
</reference>
<dbReference type="EMBL" id="WIWV01000086">
    <property type="protein sequence ID" value="KAF7714385.1"/>
    <property type="molecule type" value="Genomic_DNA"/>
</dbReference>
<name>A0A8J8WFS1_9EURO</name>
<sequence length="130" mass="13587">MSATRFVPAVRARMATMAPSSITMRSISSTVRLEKGPVDATKDTLKQADRVVSDAAVKGIDLGKEASQKVKESVGVSSAEAEAKAKEVKGEAEETMGKAKGSAQELAGQAKGKMAEVEGQAKQAKREHLG</sequence>
<protein>
    <recommendedName>
        <fullName evidence="4">LEA domain protein</fullName>
    </recommendedName>
</protein>
<keyword evidence="3" id="KW-1185">Reference proteome</keyword>
<proteinExistence type="predicted"/>
<gene>
    <name evidence="2" type="ORF">PECM_008364</name>
</gene>
<evidence type="ECO:0000256" key="1">
    <source>
        <dbReference type="SAM" id="MobiDB-lite"/>
    </source>
</evidence>
<comment type="caution">
    <text evidence="2">The sequence shown here is derived from an EMBL/GenBank/DDBJ whole genome shotgun (WGS) entry which is preliminary data.</text>
</comment>
<evidence type="ECO:0000313" key="3">
    <source>
        <dbReference type="Proteomes" id="UP000631181"/>
    </source>
</evidence>
<dbReference type="AlphaFoldDB" id="A0A8J8WFS1"/>